<sequence>MANTKLIEALNRALSLELAGVIQYLQHSFLVTGPEREVYREFFRKQSEEAHEHATTLGDKIVSLGGVPTVEPAVIRQSTDLAEMLKQDLELEREAMAAYVAAWEACTDAERATQFQLEERMAEEQMHIDELEKLTSERQAKVSSERITLRQVS</sequence>
<dbReference type="GO" id="GO:0006826">
    <property type="term" value="P:iron ion transport"/>
    <property type="evidence" value="ECO:0007669"/>
    <property type="project" value="InterPro"/>
</dbReference>
<evidence type="ECO:0000256" key="1">
    <source>
        <dbReference type="ARBA" id="ARBA00008093"/>
    </source>
</evidence>
<comment type="similarity">
    <text evidence="1">Belongs to the bacterioferritin family.</text>
</comment>
<keyword evidence="4" id="KW-0479">Metal-binding</keyword>
<keyword evidence="2" id="KW-0409">Iron storage</keyword>
<dbReference type="PROSITE" id="PS50905">
    <property type="entry name" value="FERRITIN_LIKE"/>
    <property type="match status" value="1"/>
</dbReference>
<dbReference type="GO" id="GO:0020037">
    <property type="term" value="F:heme binding"/>
    <property type="evidence" value="ECO:0007669"/>
    <property type="project" value="TreeGrafter"/>
</dbReference>
<keyword evidence="3" id="KW-0349">Heme</keyword>
<dbReference type="InterPro" id="IPR002024">
    <property type="entry name" value="Bacterioferritin"/>
</dbReference>
<dbReference type="Gene3D" id="1.20.1260.10">
    <property type="match status" value="1"/>
</dbReference>
<dbReference type="PANTHER" id="PTHR30295">
    <property type="entry name" value="BACTERIOFERRITIN"/>
    <property type="match status" value="1"/>
</dbReference>
<dbReference type="OrthoDB" id="5508922at2"/>
<dbReference type="AlphaFoldDB" id="A0A0B6WZE1"/>
<dbReference type="PRINTS" id="PR00601">
    <property type="entry name" value="BACFERRITIN"/>
</dbReference>
<evidence type="ECO:0000256" key="5">
    <source>
        <dbReference type="ARBA" id="ARBA00023004"/>
    </source>
</evidence>
<dbReference type="SUPFAM" id="SSF47240">
    <property type="entry name" value="Ferritin-like"/>
    <property type="match status" value="1"/>
</dbReference>
<keyword evidence="8" id="KW-1185">Reference proteome</keyword>
<dbReference type="GO" id="GO:0008199">
    <property type="term" value="F:ferric iron binding"/>
    <property type="evidence" value="ECO:0007669"/>
    <property type="project" value="InterPro"/>
</dbReference>
<dbReference type="PANTHER" id="PTHR30295:SF0">
    <property type="entry name" value="BACTERIOFERRITIN"/>
    <property type="match status" value="1"/>
</dbReference>
<protein>
    <submittedName>
        <fullName evidence="7">Bacterioferritin (Cytochrome b1)</fullName>
    </submittedName>
</protein>
<accession>A0A0B6WZE1</accession>
<dbReference type="RefSeq" id="WP_041976562.1">
    <property type="nucleotide sequence ID" value="NZ_CBXV010000006.1"/>
</dbReference>
<dbReference type="GO" id="GO:0004322">
    <property type="term" value="F:ferroxidase activity"/>
    <property type="evidence" value="ECO:0007669"/>
    <property type="project" value="TreeGrafter"/>
</dbReference>
<evidence type="ECO:0000313" key="7">
    <source>
        <dbReference type="EMBL" id="CDM65659.1"/>
    </source>
</evidence>
<dbReference type="STRING" id="454194.PYK22_01664"/>
<dbReference type="Proteomes" id="UP000031518">
    <property type="component" value="Unassembled WGS sequence"/>
</dbReference>
<dbReference type="Pfam" id="PF00210">
    <property type="entry name" value="Ferritin"/>
    <property type="match status" value="1"/>
</dbReference>
<evidence type="ECO:0000256" key="3">
    <source>
        <dbReference type="ARBA" id="ARBA00022617"/>
    </source>
</evidence>
<dbReference type="InterPro" id="IPR009078">
    <property type="entry name" value="Ferritin-like_SF"/>
</dbReference>
<evidence type="ECO:0000256" key="4">
    <source>
        <dbReference type="ARBA" id="ARBA00022723"/>
    </source>
</evidence>
<dbReference type="EMBL" id="CBXV010000006">
    <property type="protein sequence ID" value="CDM65659.1"/>
    <property type="molecule type" value="Genomic_DNA"/>
</dbReference>
<dbReference type="GO" id="GO:0006879">
    <property type="term" value="P:intracellular iron ion homeostasis"/>
    <property type="evidence" value="ECO:0007669"/>
    <property type="project" value="UniProtKB-KW"/>
</dbReference>
<dbReference type="InterPro" id="IPR008331">
    <property type="entry name" value="Ferritin_DPS_dom"/>
</dbReference>
<reference evidence="7 8" key="1">
    <citation type="submission" date="2013-12" db="EMBL/GenBank/DDBJ databases">
        <authorList>
            <person name="Stott M."/>
        </authorList>
    </citation>
    <scope>NUCLEOTIDE SEQUENCE [LARGE SCALE GENOMIC DNA]</scope>
    <source>
        <strain evidence="7 8">K22</strain>
    </source>
</reference>
<proteinExistence type="inferred from homology"/>
<organism evidence="7 8">
    <name type="scientific">Pyrinomonas methylaliphatogenes</name>
    <dbReference type="NCBI Taxonomy" id="454194"/>
    <lineage>
        <taxon>Bacteria</taxon>
        <taxon>Pseudomonadati</taxon>
        <taxon>Acidobacteriota</taxon>
        <taxon>Blastocatellia</taxon>
        <taxon>Blastocatellales</taxon>
        <taxon>Pyrinomonadaceae</taxon>
        <taxon>Pyrinomonas</taxon>
    </lineage>
</organism>
<evidence type="ECO:0000313" key="8">
    <source>
        <dbReference type="Proteomes" id="UP000031518"/>
    </source>
</evidence>
<dbReference type="GO" id="GO:0005829">
    <property type="term" value="C:cytosol"/>
    <property type="evidence" value="ECO:0007669"/>
    <property type="project" value="TreeGrafter"/>
</dbReference>
<name>A0A0B6WZE1_9BACT</name>
<dbReference type="InterPro" id="IPR009040">
    <property type="entry name" value="Ferritin-like_diiron"/>
</dbReference>
<evidence type="ECO:0000259" key="6">
    <source>
        <dbReference type="PROSITE" id="PS50905"/>
    </source>
</evidence>
<gene>
    <name evidence="7" type="ORF">PYK22_01664</name>
</gene>
<feature type="domain" description="Ferritin-like diiron" evidence="6">
    <location>
        <begin position="1"/>
        <end position="142"/>
    </location>
</feature>
<reference evidence="7 8" key="2">
    <citation type="submission" date="2015-01" db="EMBL/GenBank/DDBJ databases">
        <title>Complete genome sequence of Pyrinomonas methylaliphatogenes type strain K22T.</title>
        <authorList>
            <person name="Lee K.C.Y."/>
            <person name="Power J.F."/>
            <person name="Dunfield P.F."/>
            <person name="Morgan X.C."/>
            <person name="Huttenhower C."/>
            <person name="Stott M.B."/>
        </authorList>
    </citation>
    <scope>NUCLEOTIDE SEQUENCE [LARGE SCALE GENOMIC DNA]</scope>
    <source>
        <strain evidence="7 8">K22</strain>
    </source>
</reference>
<keyword evidence="5" id="KW-0408">Iron</keyword>
<evidence type="ECO:0000256" key="2">
    <source>
        <dbReference type="ARBA" id="ARBA00022434"/>
    </source>
</evidence>
<dbReference type="InterPro" id="IPR012347">
    <property type="entry name" value="Ferritin-like"/>
</dbReference>